<reference evidence="1 2" key="1">
    <citation type="submission" date="2017-09" db="EMBL/GenBank/DDBJ databases">
        <title>Paracoccus alkalisoli sp. nov., isolated from saline alkaline soil.</title>
        <authorList>
            <person name="Dong X."/>
            <person name="Zhang G."/>
        </authorList>
    </citation>
    <scope>NUCLEOTIDE SEQUENCE [LARGE SCALE GENOMIC DNA]</scope>
    <source>
        <strain evidence="1 2">WN007</strain>
    </source>
</reference>
<protein>
    <submittedName>
        <fullName evidence="1">Uncharacterized protein</fullName>
    </submittedName>
</protein>
<dbReference type="RefSeq" id="WP_095641130.1">
    <property type="nucleotide sequence ID" value="NZ_NSJZ01000018.1"/>
</dbReference>
<dbReference type="AlphaFoldDB" id="A0A2A2GHG8"/>
<proteinExistence type="predicted"/>
<dbReference type="Proteomes" id="UP000218023">
    <property type="component" value="Unassembled WGS sequence"/>
</dbReference>
<sequence>MLLIALAGLLAFYGRGLLAKISRARRQGAPVPAGRAPEDGTAAPTSPRVFWIHMASFAGGWILGLVTGLPEAGVAALTAFLGGGVVLNVLKEEVPSQRQSRFWAFAGGAAGYAALLPAL</sequence>
<name>A0A2A2GHG8_9RHOB</name>
<evidence type="ECO:0000313" key="2">
    <source>
        <dbReference type="Proteomes" id="UP000218023"/>
    </source>
</evidence>
<dbReference type="EMBL" id="NSJZ01000018">
    <property type="protein sequence ID" value="PAU96202.1"/>
    <property type="molecule type" value="Genomic_DNA"/>
</dbReference>
<evidence type="ECO:0000313" key="1">
    <source>
        <dbReference type="EMBL" id="PAU96202.1"/>
    </source>
</evidence>
<organism evidence="1 2">
    <name type="scientific">Paracoccus salipaludis</name>
    <dbReference type="NCBI Taxonomy" id="2032623"/>
    <lineage>
        <taxon>Bacteria</taxon>
        <taxon>Pseudomonadati</taxon>
        <taxon>Pseudomonadota</taxon>
        <taxon>Alphaproteobacteria</taxon>
        <taxon>Rhodobacterales</taxon>
        <taxon>Paracoccaceae</taxon>
        <taxon>Paracoccus</taxon>
    </lineage>
</organism>
<comment type="caution">
    <text evidence="1">The sequence shown here is derived from an EMBL/GenBank/DDBJ whole genome shotgun (WGS) entry which is preliminary data.</text>
</comment>
<keyword evidence="2" id="KW-1185">Reference proteome</keyword>
<gene>
    <name evidence="1" type="ORF">CK240_14915</name>
</gene>
<accession>A0A2A2GHG8</accession>